<dbReference type="EMBL" id="MN740419">
    <property type="protein sequence ID" value="QHU05803.1"/>
    <property type="molecule type" value="Genomic_DNA"/>
</dbReference>
<reference evidence="2" key="1">
    <citation type="journal article" date="2020" name="Nature">
        <title>Giant virus diversity and host interactions through global metagenomics.</title>
        <authorList>
            <person name="Schulz F."/>
            <person name="Roux S."/>
            <person name="Paez-Espino D."/>
            <person name="Jungbluth S."/>
            <person name="Walsh D.A."/>
            <person name="Denef V.J."/>
            <person name="McMahon K.D."/>
            <person name="Konstantinidis K.T."/>
            <person name="Eloe-Fadrosh E.A."/>
            <person name="Kyrpides N.C."/>
            <person name="Woyke T."/>
        </authorList>
    </citation>
    <scope>NUCLEOTIDE SEQUENCE</scope>
    <source>
        <strain evidence="2">GVMAG-M-3300027736-24</strain>
    </source>
</reference>
<dbReference type="AlphaFoldDB" id="A0A6C0JK96"/>
<protein>
    <submittedName>
        <fullName evidence="2">Uncharacterized protein</fullName>
    </submittedName>
</protein>
<sequence>MSKTKKSNTKKSKTMKNNSNPKKEKCDKDYTYGSVVSGYYTILDGLSNATINKSKKLNNRVKIYKKDMYRTYDCMVKLYKKVKDEDKKEDLRIMLDNLKIIIKQVEQGFKL</sequence>
<proteinExistence type="predicted"/>
<evidence type="ECO:0000313" key="2">
    <source>
        <dbReference type="EMBL" id="QHU05803.1"/>
    </source>
</evidence>
<organism evidence="2">
    <name type="scientific">viral metagenome</name>
    <dbReference type="NCBI Taxonomy" id="1070528"/>
    <lineage>
        <taxon>unclassified sequences</taxon>
        <taxon>metagenomes</taxon>
        <taxon>organismal metagenomes</taxon>
    </lineage>
</organism>
<evidence type="ECO:0000256" key="1">
    <source>
        <dbReference type="SAM" id="MobiDB-lite"/>
    </source>
</evidence>
<feature type="compositionally biased region" description="Basic residues" evidence="1">
    <location>
        <begin position="1"/>
        <end position="14"/>
    </location>
</feature>
<accession>A0A6C0JK96</accession>
<name>A0A6C0JK96_9ZZZZ</name>
<feature type="region of interest" description="Disordered" evidence="1">
    <location>
        <begin position="1"/>
        <end position="28"/>
    </location>
</feature>